<evidence type="ECO:0000313" key="9">
    <source>
        <dbReference type="Proteomes" id="UP000198716"/>
    </source>
</evidence>
<feature type="compositionally biased region" description="Basic and acidic residues" evidence="7">
    <location>
        <begin position="135"/>
        <end position="147"/>
    </location>
</feature>
<dbReference type="EMBL" id="FOMZ01000019">
    <property type="protein sequence ID" value="SFE63213.1"/>
    <property type="molecule type" value="Genomic_DNA"/>
</dbReference>
<keyword evidence="2 5" id="KW-0813">Transport</keyword>
<accession>A0A1I2C5V8</accession>
<evidence type="ECO:0000256" key="5">
    <source>
        <dbReference type="RuleBase" id="RU003512"/>
    </source>
</evidence>
<dbReference type="RefSeq" id="WP_092929767.1">
    <property type="nucleotide sequence ID" value="NZ_FOMZ01000019.1"/>
</dbReference>
<evidence type="ECO:0000256" key="2">
    <source>
        <dbReference type="ARBA" id="ARBA00022448"/>
    </source>
</evidence>
<keyword evidence="3" id="KW-0479">Metal-binding</keyword>
<keyword evidence="9" id="KW-1185">Reference proteome</keyword>
<dbReference type="GO" id="GO:0030001">
    <property type="term" value="P:metal ion transport"/>
    <property type="evidence" value="ECO:0007669"/>
    <property type="project" value="InterPro"/>
</dbReference>
<dbReference type="SUPFAM" id="SSF53807">
    <property type="entry name" value="Helical backbone' metal receptor"/>
    <property type="match status" value="1"/>
</dbReference>
<dbReference type="Gene3D" id="3.40.50.1980">
    <property type="entry name" value="Nitrogenase molybdenum iron protein domain"/>
    <property type="match status" value="1"/>
</dbReference>
<dbReference type="GO" id="GO:0007155">
    <property type="term" value="P:cell adhesion"/>
    <property type="evidence" value="ECO:0007669"/>
    <property type="project" value="InterPro"/>
</dbReference>
<dbReference type="AlphaFoldDB" id="A0A1I2C5V8"/>
<keyword evidence="6" id="KW-0175">Coiled coil</keyword>
<organism evidence="8 9">
    <name type="scientific">Actinopolyspora alba</name>
    <dbReference type="NCBI Taxonomy" id="673379"/>
    <lineage>
        <taxon>Bacteria</taxon>
        <taxon>Bacillati</taxon>
        <taxon>Actinomycetota</taxon>
        <taxon>Actinomycetes</taxon>
        <taxon>Actinopolysporales</taxon>
        <taxon>Actinopolysporaceae</taxon>
        <taxon>Actinopolyspora</taxon>
        <taxon>Actinopolyspora alba group</taxon>
    </lineage>
</organism>
<name>A0A1I2C5V8_9ACTN</name>
<comment type="similarity">
    <text evidence="5">Belongs to the bacterial solute-binding protein 9 family.</text>
</comment>
<dbReference type="GO" id="GO:0046872">
    <property type="term" value="F:metal ion binding"/>
    <property type="evidence" value="ECO:0007669"/>
    <property type="project" value="UniProtKB-KW"/>
</dbReference>
<dbReference type="Proteomes" id="UP000198716">
    <property type="component" value="Unassembled WGS sequence"/>
</dbReference>
<comment type="subcellular location">
    <subcellularLocation>
        <location evidence="1">Cell envelope</location>
    </subcellularLocation>
</comment>
<dbReference type="InterPro" id="IPR006127">
    <property type="entry name" value="ZnuA-like"/>
</dbReference>
<feature type="region of interest" description="Disordered" evidence="7">
    <location>
        <begin position="133"/>
        <end position="205"/>
    </location>
</feature>
<dbReference type="PANTHER" id="PTHR42953:SF1">
    <property type="entry name" value="METAL-BINDING PROTEIN HI_0362-RELATED"/>
    <property type="match status" value="1"/>
</dbReference>
<keyword evidence="4" id="KW-0732">Signal</keyword>
<reference evidence="9" key="1">
    <citation type="submission" date="2016-10" db="EMBL/GenBank/DDBJ databases">
        <authorList>
            <person name="Varghese N."/>
            <person name="Submissions S."/>
        </authorList>
    </citation>
    <scope>NUCLEOTIDE SEQUENCE [LARGE SCALE GENOMIC DNA]</scope>
    <source>
        <strain evidence="9">DSM 45004</strain>
    </source>
</reference>
<dbReference type="PRINTS" id="PR00690">
    <property type="entry name" value="ADHESNFAMILY"/>
</dbReference>
<proteinExistence type="inferred from homology"/>
<dbReference type="InterPro" id="IPR050492">
    <property type="entry name" value="Bact_metal-bind_prot9"/>
</dbReference>
<sequence>MNTPRSCHLGRAGSHRAGGVTALAGLTAATLLLGACGSGTGGTSEGGKPTVVTSTDMWAGVAKAVAGDEAEVEAIIDSDETDPHSYESTPRDAVRIDRADLVVYNGGGYDAFVSQLLSDGDGTTNGVEAVSVAESGEHSESGQHSENESSSPTTGSTHQHAESEQGHEHGHGHAESEHQHTESEQGHGHAESGHGHQHSGNEHVWYDPGTARLVAERIAARLGELRPDRAERFERNATEFGDRLDEIERNITELRNEHHDTDVMTTAPVADHLLENAGLTDITPDSFVRTVEAGNDPAAATVAEMQELVGSGRPAALIHNPQTASPLTERITERARNNDIPVVAMPETLPDDRTYSEWLSGRVTALDTALDDNTAGTGGQ</sequence>
<evidence type="ECO:0000256" key="1">
    <source>
        <dbReference type="ARBA" id="ARBA00004196"/>
    </source>
</evidence>
<feature type="compositionally biased region" description="Basic and acidic residues" evidence="7">
    <location>
        <begin position="159"/>
        <end position="205"/>
    </location>
</feature>
<evidence type="ECO:0000256" key="4">
    <source>
        <dbReference type="ARBA" id="ARBA00022729"/>
    </source>
</evidence>
<dbReference type="GO" id="GO:0030313">
    <property type="term" value="C:cell envelope"/>
    <property type="evidence" value="ECO:0007669"/>
    <property type="project" value="UniProtKB-SubCell"/>
</dbReference>
<dbReference type="PANTHER" id="PTHR42953">
    <property type="entry name" value="HIGH-AFFINITY ZINC UPTAKE SYSTEM PROTEIN ZNUA-RELATED"/>
    <property type="match status" value="1"/>
</dbReference>
<evidence type="ECO:0000313" key="8">
    <source>
        <dbReference type="EMBL" id="SFE63213.1"/>
    </source>
</evidence>
<dbReference type="Pfam" id="PF01297">
    <property type="entry name" value="ZnuA"/>
    <property type="match status" value="1"/>
</dbReference>
<feature type="coiled-coil region" evidence="6">
    <location>
        <begin position="230"/>
        <end position="264"/>
    </location>
</feature>
<evidence type="ECO:0000256" key="7">
    <source>
        <dbReference type="SAM" id="MobiDB-lite"/>
    </source>
</evidence>
<evidence type="ECO:0000256" key="3">
    <source>
        <dbReference type="ARBA" id="ARBA00022723"/>
    </source>
</evidence>
<protein>
    <submittedName>
        <fullName evidence="8">Zinc/manganese transport system substrate-binding protein</fullName>
    </submittedName>
</protein>
<gene>
    <name evidence="8" type="ORF">SAMN04487819_11917</name>
</gene>
<evidence type="ECO:0000256" key="6">
    <source>
        <dbReference type="SAM" id="Coils"/>
    </source>
</evidence>
<dbReference type="InterPro" id="IPR006128">
    <property type="entry name" value="Lipoprotein_PsaA-like"/>
</dbReference>